<comment type="caution">
    <text evidence="1">The sequence shown here is derived from an EMBL/GenBank/DDBJ whole genome shotgun (WGS) entry which is preliminary data.</text>
</comment>
<protein>
    <submittedName>
        <fullName evidence="1">Uncharacterized protein</fullName>
    </submittedName>
</protein>
<name>A0AAI9DE94_PROST</name>
<sequence length="292" mass="34522">MIINHYDLITFKEYYQKKHHLFDTTRSTYTPDKKQYIKNIRNLHNINYAYTFPVKGGKVTYYLNDLLKIVNKSKKKCFIDGITQPNTTSTILTEAAGTSLKNKAFYCIKNIKYENNHYVKLKAENTSEHFNDDIEKYNSEMLDSEKNITISRTINITIDNIIKFFIENYSFNKEQILEIRTKIIKTLQEKYPELQNINLNAASECGIYRILYPKVAQDCAKKEPIYYNPQLNIVREITEILTNEILTQEIIRKTGDENFSLYQFHNDTLEIAHREFIESIKQNKIEPKPCHD</sequence>
<dbReference type="EMBL" id="ABMABF030000012">
    <property type="protein sequence ID" value="EMJ5135535.1"/>
    <property type="molecule type" value="Genomic_DNA"/>
</dbReference>
<accession>A0AAI9DE94</accession>
<gene>
    <name evidence="1" type="ORF">RG298_003290</name>
</gene>
<evidence type="ECO:0000313" key="1">
    <source>
        <dbReference type="EMBL" id="EMJ5135535.1"/>
    </source>
</evidence>
<reference evidence="1" key="1">
    <citation type="submission" date="2024-02" db="EMBL/GenBank/DDBJ databases">
        <authorList>
            <consortium name="Clinical and Environmental Microbiology Branch: Whole genome sequencing antimicrobial resistance pathogens in the healthcare setting"/>
        </authorList>
    </citation>
    <scope>NUCLEOTIDE SEQUENCE</scope>
    <source>
        <strain evidence="1">2021GO-0154</strain>
    </source>
</reference>
<organism evidence="1">
    <name type="scientific">Providencia stuartii</name>
    <dbReference type="NCBI Taxonomy" id="588"/>
    <lineage>
        <taxon>Bacteria</taxon>
        <taxon>Pseudomonadati</taxon>
        <taxon>Pseudomonadota</taxon>
        <taxon>Gammaproteobacteria</taxon>
        <taxon>Enterobacterales</taxon>
        <taxon>Morganellaceae</taxon>
        <taxon>Providencia</taxon>
    </lineage>
</organism>
<dbReference type="AlphaFoldDB" id="A0AAI9DE94"/>
<proteinExistence type="predicted"/>